<sequence>MATKRRRQPGTGGAGEFYRIIVRPKGEFTSFRNQDVGKKGHLERLAGRRSSGSWGTVSWLVSKRDAHKSGKSLIITTPKVRRSLEQGTRGPIVHVKGDIFESRPRKNIPEASKPTLAQRRAQSRNIKKAQAARRNRNRIL</sequence>
<evidence type="ECO:0000256" key="1">
    <source>
        <dbReference type="SAM" id="MobiDB-lite"/>
    </source>
</evidence>
<dbReference type="AlphaFoldDB" id="A0A1G2T3G5"/>
<organism evidence="2 3">
    <name type="scientific">Candidatus Zambryskibacteria bacterium RIFCSPHIGHO2_01_FULL_46_30</name>
    <dbReference type="NCBI Taxonomy" id="1802739"/>
    <lineage>
        <taxon>Bacteria</taxon>
        <taxon>Candidatus Zambryskiibacteriota</taxon>
    </lineage>
</organism>
<proteinExistence type="predicted"/>
<accession>A0A1G2T3G5</accession>
<feature type="region of interest" description="Disordered" evidence="1">
    <location>
        <begin position="101"/>
        <end position="140"/>
    </location>
</feature>
<gene>
    <name evidence="2" type="ORF">A2665_02285</name>
</gene>
<protein>
    <submittedName>
        <fullName evidence="2">Uncharacterized protein</fullName>
    </submittedName>
</protein>
<comment type="caution">
    <text evidence="2">The sequence shown here is derived from an EMBL/GenBank/DDBJ whole genome shotgun (WGS) entry which is preliminary data.</text>
</comment>
<feature type="compositionally biased region" description="Basic residues" evidence="1">
    <location>
        <begin position="121"/>
        <end position="140"/>
    </location>
</feature>
<evidence type="ECO:0000313" key="2">
    <source>
        <dbReference type="EMBL" id="OHA91804.1"/>
    </source>
</evidence>
<evidence type="ECO:0000313" key="3">
    <source>
        <dbReference type="Proteomes" id="UP000177746"/>
    </source>
</evidence>
<dbReference type="EMBL" id="MHVI01000010">
    <property type="protein sequence ID" value="OHA91804.1"/>
    <property type="molecule type" value="Genomic_DNA"/>
</dbReference>
<name>A0A1G2T3G5_9BACT</name>
<dbReference type="Proteomes" id="UP000177746">
    <property type="component" value="Unassembled WGS sequence"/>
</dbReference>
<reference evidence="2 3" key="1">
    <citation type="journal article" date="2016" name="Nat. Commun.">
        <title>Thousands of microbial genomes shed light on interconnected biogeochemical processes in an aquifer system.</title>
        <authorList>
            <person name="Anantharaman K."/>
            <person name="Brown C.T."/>
            <person name="Hug L.A."/>
            <person name="Sharon I."/>
            <person name="Castelle C.J."/>
            <person name="Probst A.J."/>
            <person name="Thomas B.C."/>
            <person name="Singh A."/>
            <person name="Wilkins M.J."/>
            <person name="Karaoz U."/>
            <person name="Brodie E.L."/>
            <person name="Williams K.H."/>
            <person name="Hubbard S.S."/>
            <person name="Banfield J.F."/>
        </authorList>
    </citation>
    <scope>NUCLEOTIDE SEQUENCE [LARGE SCALE GENOMIC DNA]</scope>
</reference>